<sequence length="121" mass="13872">MVSDCRTRRYHPAVLVGGARMCACCMHTCSLARVRGVPLSPVSPYSPTVPNGYQGWWCITKCCSQKIRYTLPHSYQTQPPIVNPDRFLSLSGVSKTSKNKVWMIFYFFCFCPPRSDHWNNF</sequence>
<comment type="caution">
    <text evidence="1">The sequence shown here is derived from an EMBL/GenBank/DDBJ whole genome shotgun (WGS) entry which is preliminary data.</text>
</comment>
<protein>
    <submittedName>
        <fullName evidence="1">Uncharacterized protein</fullName>
    </submittedName>
</protein>
<dbReference type="Proteomes" id="UP001152888">
    <property type="component" value="Unassembled WGS sequence"/>
</dbReference>
<dbReference type="AlphaFoldDB" id="A0A9P0K587"/>
<dbReference type="EMBL" id="CAKOFQ010006735">
    <property type="protein sequence ID" value="CAH1966656.1"/>
    <property type="molecule type" value="Genomic_DNA"/>
</dbReference>
<accession>A0A9P0K587</accession>
<keyword evidence="2" id="KW-1185">Reference proteome</keyword>
<gene>
    <name evidence="1" type="ORF">ACAOBT_LOCUS6954</name>
</gene>
<organism evidence="1 2">
    <name type="scientific">Acanthoscelides obtectus</name>
    <name type="common">Bean weevil</name>
    <name type="synonym">Bruchus obtectus</name>
    <dbReference type="NCBI Taxonomy" id="200917"/>
    <lineage>
        <taxon>Eukaryota</taxon>
        <taxon>Metazoa</taxon>
        <taxon>Ecdysozoa</taxon>
        <taxon>Arthropoda</taxon>
        <taxon>Hexapoda</taxon>
        <taxon>Insecta</taxon>
        <taxon>Pterygota</taxon>
        <taxon>Neoptera</taxon>
        <taxon>Endopterygota</taxon>
        <taxon>Coleoptera</taxon>
        <taxon>Polyphaga</taxon>
        <taxon>Cucujiformia</taxon>
        <taxon>Chrysomeloidea</taxon>
        <taxon>Chrysomelidae</taxon>
        <taxon>Bruchinae</taxon>
        <taxon>Bruchini</taxon>
        <taxon>Acanthoscelides</taxon>
    </lineage>
</organism>
<name>A0A9P0K587_ACAOB</name>
<reference evidence="1" key="1">
    <citation type="submission" date="2022-03" db="EMBL/GenBank/DDBJ databases">
        <authorList>
            <person name="Sayadi A."/>
        </authorList>
    </citation>
    <scope>NUCLEOTIDE SEQUENCE</scope>
</reference>
<evidence type="ECO:0000313" key="1">
    <source>
        <dbReference type="EMBL" id="CAH1966656.1"/>
    </source>
</evidence>
<proteinExistence type="predicted"/>
<evidence type="ECO:0000313" key="2">
    <source>
        <dbReference type="Proteomes" id="UP001152888"/>
    </source>
</evidence>